<feature type="compositionally biased region" description="Polar residues" evidence="1">
    <location>
        <begin position="1"/>
        <end position="19"/>
    </location>
</feature>
<protein>
    <submittedName>
        <fullName evidence="2">2477_t:CDS:1</fullName>
    </submittedName>
</protein>
<evidence type="ECO:0000313" key="3">
    <source>
        <dbReference type="Proteomes" id="UP000789508"/>
    </source>
</evidence>
<dbReference type="InterPro" id="IPR029044">
    <property type="entry name" value="Nucleotide-diphossugar_trans"/>
</dbReference>
<comment type="caution">
    <text evidence="2">The sequence shown here is derived from an EMBL/GenBank/DDBJ whole genome shotgun (WGS) entry which is preliminary data.</text>
</comment>
<dbReference type="InterPro" id="IPR002495">
    <property type="entry name" value="Glyco_trans_8"/>
</dbReference>
<reference evidence="2" key="1">
    <citation type="submission" date="2021-06" db="EMBL/GenBank/DDBJ databases">
        <authorList>
            <person name="Kallberg Y."/>
            <person name="Tangrot J."/>
            <person name="Rosling A."/>
        </authorList>
    </citation>
    <scope>NUCLEOTIDE SEQUENCE</scope>
    <source>
        <strain evidence="2">FL130A</strain>
    </source>
</reference>
<dbReference type="Pfam" id="PF01501">
    <property type="entry name" value="Glyco_transf_8"/>
    <property type="match status" value="1"/>
</dbReference>
<dbReference type="EMBL" id="CAJVPS010011899">
    <property type="protein sequence ID" value="CAG8667810.1"/>
    <property type="molecule type" value="Genomic_DNA"/>
</dbReference>
<proteinExistence type="predicted"/>
<dbReference type="GO" id="GO:0016757">
    <property type="term" value="F:glycosyltransferase activity"/>
    <property type="evidence" value="ECO:0007669"/>
    <property type="project" value="InterPro"/>
</dbReference>
<name>A0A9N9E836_9GLOM</name>
<dbReference type="SUPFAM" id="SSF53448">
    <property type="entry name" value="Nucleotide-diphospho-sugar transferases"/>
    <property type="match status" value="1"/>
</dbReference>
<dbReference type="PANTHER" id="PTHR11183">
    <property type="entry name" value="GLYCOGENIN SUBFAMILY MEMBER"/>
    <property type="match status" value="1"/>
</dbReference>
<feature type="region of interest" description="Disordered" evidence="1">
    <location>
        <begin position="1"/>
        <end position="20"/>
    </location>
</feature>
<gene>
    <name evidence="2" type="ORF">ALEPTO_LOCUS10508</name>
</gene>
<sequence>MNNSKTNGIGTSNNTCNTKQKPKPKVWITLITKENDYIIGAKVLAFSLLRVESKYPLMILHTKAVTKKTLDEFLQLRCQLRQVELLEPPKGVTQELVNGYSETWTKLRAWELIEFERVVFLDADMLVVRNMDELLDDEELIKDENWVPESCVYTPKTESSSNPTIIHFEDYFNSGMLVLKPNDKIFACMLKKLYNHPNPDALIFPDQDFLNEFFNSHWVRLPYIYNALKTLRNCHSYMWHDDQVKNVHYILDKPWRITDRDSAEIKTNELNLRWFKCFDEMKKYEESHSHNNIDLSQRKIVQEL</sequence>
<dbReference type="OrthoDB" id="2014201at2759"/>
<dbReference type="InterPro" id="IPR050587">
    <property type="entry name" value="GNT1/Glycosyltrans_8"/>
</dbReference>
<dbReference type="AlphaFoldDB" id="A0A9N9E836"/>
<dbReference type="Gene3D" id="3.90.550.10">
    <property type="entry name" value="Spore Coat Polysaccharide Biosynthesis Protein SpsA, Chain A"/>
    <property type="match status" value="1"/>
</dbReference>
<evidence type="ECO:0000313" key="2">
    <source>
        <dbReference type="EMBL" id="CAG8667810.1"/>
    </source>
</evidence>
<dbReference type="Proteomes" id="UP000789508">
    <property type="component" value="Unassembled WGS sequence"/>
</dbReference>
<keyword evidence="3" id="KW-1185">Reference proteome</keyword>
<organism evidence="2 3">
    <name type="scientific">Ambispora leptoticha</name>
    <dbReference type="NCBI Taxonomy" id="144679"/>
    <lineage>
        <taxon>Eukaryota</taxon>
        <taxon>Fungi</taxon>
        <taxon>Fungi incertae sedis</taxon>
        <taxon>Mucoromycota</taxon>
        <taxon>Glomeromycotina</taxon>
        <taxon>Glomeromycetes</taxon>
        <taxon>Archaeosporales</taxon>
        <taxon>Ambisporaceae</taxon>
        <taxon>Ambispora</taxon>
    </lineage>
</organism>
<accession>A0A9N9E836</accession>
<evidence type="ECO:0000256" key="1">
    <source>
        <dbReference type="SAM" id="MobiDB-lite"/>
    </source>
</evidence>
<dbReference type="CDD" id="cd02537">
    <property type="entry name" value="GT8_Glycogenin"/>
    <property type="match status" value="1"/>
</dbReference>